<dbReference type="EMBL" id="BGZK01001952">
    <property type="protein sequence ID" value="GBP88721.1"/>
    <property type="molecule type" value="Genomic_DNA"/>
</dbReference>
<feature type="region of interest" description="Disordered" evidence="1">
    <location>
        <begin position="90"/>
        <end position="141"/>
    </location>
</feature>
<dbReference type="AlphaFoldDB" id="A0A4C1ZIR6"/>
<sequence length="141" mass="16404">MRTYSCKELQRKVKARIQEFKNDKWITLMEEITPSHQTYWKLAKALKSNGYLPTPALRKPDNSFAVDNREKADCLADSIEQQCSNNSIHDAAHSHRIEEEVRNENRTARDDWPRLRRRNTKTHQSTKTKGSGPRLALAIKS</sequence>
<gene>
    <name evidence="2" type="ORF">EVAR_60657_1</name>
</gene>
<protein>
    <submittedName>
        <fullName evidence="2">Uncharacterized protein</fullName>
    </submittedName>
</protein>
<evidence type="ECO:0000313" key="3">
    <source>
        <dbReference type="Proteomes" id="UP000299102"/>
    </source>
</evidence>
<evidence type="ECO:0000313" key="2">
    <source>
        <dbReference type="EMBL" id="GBP88721.1"/>
    </source>
</evidence>
<dbReference type="OrthoDB" id="4927418at2759"/>
<comment type="caution">
    <text evidence="2">The sequence shown here is derived from an EMBL/GenBank/DDBJ whole genome shotgun (WGS) entry which is preliminary data.</text>
</comment>
<proteinExistence type="predicted"/>
<feature type="compositionally biased region" description="Basic and acidic residues" evidence="1">
    <location>
        <begin position="90"/>
        <end position="114"/>
    </location>
</feature>
<organism evidence="2 3">
    <name type="scientific">Eumeta variegata</name>
    <name type="common">Bagworm moth</name>
    <name type="synonym">Eumeta japonica</name>
    <dbReference type="NCBI Taxonomy" id="151549"/>
    <lineage>
        <taxon>Eukaryota</taxon>
        <taxon>Metazoa</taxon>
        <taxon>Ecdysozoa</taxon>
        <taxon>Arthropoda</taxon>
        <taxon>Hexapoda</taxon>
        <taxon>Insecta</taxon>
        <taxon>Pterygota</taxon>
        <taxon>Neoptera</taxon>
        <taxon>Endopterygota</taxon>
        <taxon>Lepidoptera</taxon>
        <taxon>Glossata</taxon>
        <taxon>Ditrysia</taxon>
        <taxon>Tineoidea</taxon>
        <taxon>Psychidae</taxon>
        <taxon>Oiketicinae</taxon>
        <taxon>Eumeta</taxon>
    </lineage>
</organism>
<dbReference type="Proteomes" id="UP000299102">
    <property type="component" value="Unassembled WGS sequence"/>
</dbReference>
<feature type="compositionally biased region" description="Basic residues" evidence="1">
    <location>
        <begin position="115"/>
        <end position="126"/>
    </location>
</feature>
<name>A0A4C1ZIR6_EUMVA</name>
<evidence type="ECO:0000256" key="1">
    <source>
        <dbReference type="SAM" id="MobiDB-lite"/>
    </source>
</evidence>
<keyword evidence="3" id="KW-1185">Reference proteome</keyword>
<accession>A0A4C1ZIR6</accession>
<reference evidence="2 3" key="1">
    <citation type="journal article" date="2019" name="Commun. Biol.">
        <title>The bagworm genome reveals a unique fibroin gene that provides high tensile strength.</title>
        <authorList>
            <person name="Kono N."/>
            <person name="Nakamura H."/>
            <person name="Ohtoshi R."/>
            <person name="Tomita M."/>
            <person name="Numata K."/>
            <person name="Arakawa K."/>
        </authorList>
    </citation>
    <scope>NUCLEOTIDE SEQUENCE [LARGE SCALE GENOMIC DNA]</scope>
</reference>